<dbReference type="GO" id="GO:0003677">
    <property type="term" value="F:DNA binding"/>
    <property type="evidence" value="ECO:0007669"/>
    <property type="project" value="InterPro"/>
</dbReference>
<dbReference type="Gene3D" id="2.30.30.110">
    <property type="match status" value="1"/>
</dbReference>
<evidence type="ECO:0000313" key="1">
    <source>
        <dbReference type="EMBL" id="ALR88346.1"/>
    </source>
</evidence>
<geneLocation type="plasmid" evidence="1">
    <name>ApAb3p1</name>
</geneLocation>
<dbReference type="InterPro" id="IPR011067">
    <property type="entry name" value="Plasmid_toxin/cell-grow_inhib"/>
</dbReference>
<dbReference type="InterPro" id="IPR003477">
    <property type="entry name" value="PemK-like"/>
</dbReference>
<sequence length="128" mass="14053">MVRDRSVVASGRVFAPGEIVLADWRGDALPKEPNKLRPAVVVEDELFPPEWPNVMLVPLTDDENLVIPDLAVRIDPSADNGCSKSCWAISALLTTTSKHRLRITGSKVRPDQLFTIRRQIALLVGADG</sequence>
<name>A0A0S3JPM2_ACEPA</name>
<dbReference type="EMBL" id="CP013469">
    <property type="protein sequence ID" value="ALR88346.1"/>
    <property type="molecule type" value="Genomic_DNA"/>
</dbReference>
<dbReference type="RefSeq" id="WP_003631194.1">
    <property type="nucleotide sequence ID" value="NZ_CP013469.1"/>
</dbReference>
<keyword evidence="1" id="KW-0614">Plasmid</keyword>
<dbReference type="SUPFAM" id="SSF50118">
    <property type="entry name" value="Cell growth inhibitor/plasmid maintenance toxic component"/>
    <property type="match status" value="1"/>
</dbReference>
<protein>
    <submittedName>
        <fullName evidence="1">Uncharacterized protein</fullName>
    </submittedName>
</protein>
<dbReference type="AlphaFoldDB" id="A0A0S3JPM2"/>
<gene>
    <name evidence="1" type="ORF">DB34_14380</name>
</gene>
<proteinExistence type="predicted"/>
<dbReference type="Pfam" id="PF02452">
    <property type="entry name" value="PemK_toxin"/>
    <property type="match status" value="1"/>
</dbReference>
<organism evidence="1">
    <name type="scientific">Acetobacter pasteurianus</name>
    <name type="common">Acetobacter turbidans</name>
    <dbReference type="NCBI Taxonomy" id="438"/>
    <lineage>
        <taxon>Bacteria</taxon>
        <taxon>Pseudomonadati</taxon>
        <taxon>Pseudomonadota</taxon>
        <taxon>Alphaproteobacteria</taxon>
        <taxon>Acetobacterales</taxon>
        <taxon>Acetobacteraceae</taxon>
        <taxon>Acetobacter</taxon>
    </lineage>
</organism>
<reference evidence="1" key="1">
    <citation type="submission" date="2015-11" db="EMBL/GenBank/DDBJ databases">
        <title>Plasmid sequences of Acetobacter pasteurianus Ab3.</title>
        <authorList>
            <person name="Xia K."/>
            <person name="Li Y."/>
        </authorList>
    </citation>
    <scope>NUCLEOTIDE SEQUENCE</scope>
    <source>
        <strain evidence="1">Ab3</strain>
        <plasmid evidence="1">ApAb3p1</plasmid>
    </source>
</reference>
<accession>A0A0S3JPM2</accession>